<name>A0AAV9A216_ACOGR</name>
<protein>
    <submittedName>
        <fullName evidence="1">Uncharacterized protein</fullName>
    </submittedName>
</protein>
<sequence length="144" mass="16674">MPHPIRRPDYRPEPPVPCPIRHLDHRPIFFSDQLRGLLGAEGLCGFVNSRQISSTLYGESTWEENYKEVEGDIVGLRVLNKCEEDEPVRRRRVHVKGGSFVHNLQIKVLSWKRHLSKSQFIMVAFGKIPEMGCKSTCMQSKKRF</sequence>
<dbReference type="Proteomes" id="UP001179952">
    <property type="component" value="Unassembled WGS sequence"/>
</dbReference>
<dbReference type="AlphaFoldDB" id="A0AAV9A216"/>
<gene>
    <name evidence="1" type="ORF">QJS04_geneDACA012289</name>
</gene>
<proteinExistence type="predicted"/>
<accession>A0AAV9A216</accession>
<evidence type="ECO:0000313" key="2">
    <source>
        <dbReference type="Proteomes" id="UP001179952"/>
    </source>
</evidence>
<reference evidence="1" key="1">
    <citation type="journal article" date="2023" name="Nat. Commun.">
        <title>Diploid and tetraploid genomes of Acorus and the evolution of monocots.</title>
        <authorList>
            <person name="Ma L."/>
            <person name="Liu K.W."/>
            <person name="Li Z."/>
            <person name="Hsiao Y.Y."/>
            <person name="Qi Y."/>
            <person name="Fu T."/>
            <person name="Tang G.D."/>
            <person name="Zhang D."/>
            <person name="Sun W.H."/>
            <person name="Liu D.K."/>
            <person name="Li Y."/>
            <person name="Chen G.Z."/>
            <person name="Liu X.D."/>
            <person name="Liao X.Y."/>
            <person name="Jiang Y.T."/>
            <person name="Yu X."/>
            <person name="Hao Y."/>
            <person name="Huang J."/>
            <person name="Zhao X.W."/>
            <person name="Ke S."/>
            <person name="Chen Y.Y."/>
            <person name="Wu W.L."/>
            <person name="Hsu J.L."/>
            <person name="Lin Y.F."/>
            <person name="Huang M.D."/>
            <person name="Li C.Y."/>
            <person name="Huang L."/>
            <person name="Wang Z.W."/>
            <person name="Zhao X."/>
            <person name="Zhong W.Y."/>
            <person name="Peng D.H."/>
            <person name="Ahmad S."/>
            <person name="Lan S."/>
            <person name="Zhang J.S."/>
            <person name="Tsai W.C."/>
            <person name="Van de Peer Y."/>
            <person name="Liu Z.J."/>
        </authorList>
    </citation>
    <scope>NUCLEOTIDE SEQUENCE</scope>
    <source>
        <strain evidence="1">SCP</strain>
    </source>
</reference>
<comment type="caution">
    <text evidence="1">The sequence shown here is derived from an EMBL/GenBank/DDBJ whole genome shotgun (WGS) entry which is preliminary data.</text>
</comment>
<organism evidence="1 2">
    <name type="scientific">Acorus gramineus</name>
    <name type="common">Dwarf sweet flag</name>
    <dbReference type="NCBI Taxonomy" id="55184"/>
    <lineage>
        <taxon>Eukaryota</taxon>
        <taxon>Viridiplantae</taxon>
        <taxon>Streptophyta</taxon>
        <taxon>Embryophyta</taxon>
        <taxon>Tracheophyta</taxon>
        <taxon>Spermatophyta</taxon>
        <taxon>Magnoliopsida</taxon>
        <taxon>Liliopsida</taxon>
        <taxon>Acoraceae</taxon>
        <taxon>Acorus</taxon>
    </lineage>
</organism>
<keyword evidence="2" id="KW-1185">Reference proteome</keyword>
<dbReference type="EMBL" id="JAUJYN010000025">
    <property type="protein sequence ID" value="KAK1258084.1"/>
    <property type="molecule type" value="Genomic_DNA"/>
</dbReference>
<reference evidence="1" key="2">
    <citation type="submission" date="2023-06" db="EMBL/GenBank/DDBJ databases">
        <authorList>
            <person name="Ma L."/>
            <person name="Liu K.-W."/>
            <person name="Li Z."/>
            <person name="Hsiao Y.-Y."/>
            <person name="Qi Y."/>
            <person name="Fu T."/>
            <person name="Tang G."/>
            <person name="Zhang D."/>
            <person name="Sun W.-H."/>
            <person name="Liu D.-K."/>
            <person name="Li Y."/>
            <person name="Chen G.-Z."/>
            <person name="Liu X.-D."/>
            <person name="Liao X.-Y."/>
            <person name="Jiang Y.-T."/>
            <person name="Yu X."/>
            <person name="Hao Y."/>
            <person name="Huang J."/>
            <person name="Zhao X.-W."/>
            <person name="Ke S."/>
            <person name="Chen Y.-Y."/>
            <person name="Wu W.-L."/>
            <person name="Hsu J.-L."/>
            <person name="Lin Y.-F."/>
            <person name="Huang M.-D."/>
            <person name="Li C.-Y."/>
            <person name="Huang L."/>
            <person name="Wang Z.-W."/>
            <person name="Zhao X."/>
            <person name="Zhong W.-Y."/>
            <person name="Peng D.-H."/>
            <person name="Ahmad S."/>
            <person name="Lan S."/>
            <person name="Zhang J.-S."/>
            <person name="Tsai W.-C."/>
            <person name="Van De Peer Y."/>
            <person name="Liu Z.-J."/>
        </authorList>
    </citation>
    <scope>NUCLEOTIDE SEQUENCE</scope>
    <source>
        <strain evidence="1">SCP</strain>
        <tissue evidence="1">Leaves</tissue>
    </source>
</reference>
<evidence type="ECO:0000313" key="1">
    <source>
        <dbReference type="EMBL" id="KAK1258084.1"/>
    </source>
</evidence>